<gene>
    <name evidence="12" type="ORF">METZ01_LOCUS7727</name>
</gene>
<dbReference type="EMBL" id="UINC01000412">
    <property type="protein sequence ID" value="SUZ54873.1"/>
    <property type="molecule type" value="Genomic_DNA"/>
</dbReference>
<evidence type="ECO:0000256" key="8">
    <source>
        <dbReference type="ARBA" id="ARBA00023136"/>
    </source>
</evidence>
<dbReference type="SUPFAM" id="SSF56935">
    <property type="entry name" value="Porins"/>
    <property type="match status" value="1"/>
</dbReference>
<keyword evidence="4" id="KW-0812">Transmembrane</keyword>
<proteinExistence type="predicted"/>
<evidence type="ECO:0000256" key="3">
    <source>
        <dbReference type="ARBA" id="ARBA00022496"/>
    </source>
</evidence>
<keyword evidence="2" id="KW-0813">Transport</keyword>
<evidence type="ECO:0000259" key="11">
    <source>
        <dbReference type="Pfam" id="PF07715"/>
    </source>
</evidence>
<keyword evidence="3" id="KW-0410">Iron transport</keyword>
<evidence type="ECO:0000256" key="7">
    <source>
        <dbReference type="ARBA" id="ARBA00023077"/>
    </source>
</evidence>
<comment type="subcellular location">
    <subcellularLocation>
        <location evidence="1">Cell outer membrane</location>
        <topology evidence="1">Multi-pass membrane protein</topology>
    </subcellularLocation>
</comment>
<dbReference type="PANTHER" id="PTHR32552">
    <property type="entry name" value="FERRICHROME IRON RECEPTOR-RELATED"/>
    <property type="match status" value="1"/>
</dbReference>
<evidence type="ECO:0000256" key="5">
    <source>
        <dbReference type="ARBA" id="ARBA00023004"/>
    </source>
</evidence>
<keyword evidence="6" id="KW-0406">Ion transport</keyword>
<dbReference type="Pfam" id="PF07715">
    <property type="entry name" value="Plug"/>
    <property type="match status" value="1"/>
</dbReference>
<keyword evidence="8" id="KW-0472">Membrane</keyword>
<organism evidence="12">
    <name type="scientific">marine metagenome</name>
    <dbReference type="NCBI Taxonomy" id="408172"/>
    <lineage>
        <taxon>unclassified sequences</taxon>
        <taxon>metagenomes</taxon>
        <taxon>ecological metagenomes</taxon>
    </lineage>
</organism>
<evidence type="ECO:0000256" key="6">
    <source>
        <dbReference type="ARBA" id="ARBA00023065"/>
    </source>
</evidence>
<dbReference type="GO" id="GO:0009279">
    <property type="term" value="C:cell outer membrane"/>
    <property type="evidence" value="ECO:0007669"/>
    <property type="project" value="UniProtKB-SubCell"/>
</dbReference>
<dbReference type="PROSITE" id="PS52016">
    <property type="entry name" value="TONB_DEPENDENT_REC_3"/>
    <property type="match status" value="1"/>
</dbReference>
<feature type="domain" description="TonB-dependent receptor-like beta-barrel" evidence="10">
    <location>
        <begin position="322"/>
        <end position="743"/>
    </location>
</feature>
<dbReference type="Pfam" id="PF00593">
    <property type="entry name" value="TonB_dep_Rec_b-barrel"/>
    <property type="match status" value="1"/>
</dbReference>
<protein>
    <recommendedName>
        <fullName evidence="13">TonB-dependent receptor plug domain-containing protein</fullName>
    </recommendedName>
</protein>
<name>A0A381NMW1_9ZZZZ</name>
<dbReference type="AlphaFoldDB" id="A0A381NMW1"/>
<evidence type="ECO:0000256" key="9">
    <source>
        <dbReference type="ARBA" id="ARBA00023237"/>
    </source>
</evidence>
<reference evidence="12" key="1">
    <citation type="submission" date="2018-05" db="EMBL/GenBank/DDBJ databases">
        <authorList>
            <person name="Lanie J.A."/>
            <person name="Ng W.-L."/>
            <person name="Kazmierczak K.M."/>
            <person name="Andrzejewski T.M."/>
            <person name="Davidsen T.M."/>
            <person name="Wayne K.J."/>
            <person name="Tettelin H."/>
            <person name="Glass J.I."/>
            <person name="Rusch D."/>
            <person name="Podicherti R."/>
            <person name="Tsui H.-C.T."/>
            <person name="Winkler M.E."/>
        </authorList>
    </citation>
    <scope>NUCLEOTIDE SEQUENCE</scope>
</reference>
<evidence type="ECO:0000256" key="4">
    <source>
        <dbReference type="ARBA" id="ARBA00022692"/>
    </source>
</evidence>
<dbReference type="Gene3D" id="2.40.170.20">
    <property type="entry name" value="TonB-dependent receptor, beta-barrel domain"/>
    <property type="match status" value="1"/>
</dbReference>
<accession>A0A381NMW1</accession>
<evidence type="ECO:0000256" key="2">
    <source>
        <dbReference type="ARBA" id="ARBA00022448"/>
    </source>
</evidence>
<feature type="domain" description="TonB-dependent receptor plug" evidence="11">
    <location>
        <begin position="52"/>
        <end position="160"/>
    </location>
</feature>
<keyword evidence="9" id="KW-0998">Cell outer membrane</keyword>
<dbReference type="GO" id="GO:0006826">
    <property type="term" value="P:iron ion transport"/>
    <property type="evidence" value="ECO:0007669"/>
    <property type="project" value="UniProtKB-KW"/>
</dbReference>
<evidence type="ECO:0000313" key="12">
    <source>
        <dbReference type="EMBL" id="SUZ54873.1"/>
    </source>
</evidence>
<dbReference type="InterPro" id="IPR036942">
    <property type="entry name" value="Beta-barrel_TonB_sf"/>
</dbReference>
<sequence length="788" mass="87841">MTKSNSKPNALVAAAVASALTVPFTQTAMSQESTAVALEEIIVTATKRELNLQEVSQSIMALSNEDIDKMGIKSMADFVKALPSVVLTAEVPGRNDLVMRGMTQDAYTWYVDSTVALYLDEQPMTTSSQQVSVRAIDIERIEALPGPQGTLFGSTSQSGTVRMITNKPDHTGFYGSVETSFGSINGGDTSFDVNGYVNIPISDSFSMRLVGYTSSDGGYVDNVYGTSWSGSYDNADIVEDDFNTYDVTGGRISALWNISDKWSTLLSYVTEESELEGAWETDPALGDHKITRFVDEMRDDDWYSTALTIKGDLGFADISATVTHYERDIVYLWDNHAYSQWKDAYYGYGLYDTDYTRSHIFNDQFQERDAAEIRLVSKGDSKLQWMAGLYWEDTYDTWYYGAGYPDYMSTGSAYYANYWACYYAYYYPNFVECPIDTTIGYSDTYKDSVEQTAVFSEFSYDVTEKLSVGTGFRWSEFKRDTYNRDVFPEGLPPFAGGGIASNGEIHSIGKDADVLYKVSATYSIDEDKMVYALWSQGFKIGGDNAPRAVQTGAVPAKYDADYMDNYEIGIKSTWKDNALQVNAQYFVMKWSDMQIAHWGGVGPWWVGGTVNAESAEAKGLEIEVKYQITENLNISGAALFNDAKFTEEYITPGGSVYRNGMPMANSPDQGGYVGITYEQPGVAGGDLWVYYGLHYQSQSWNRTWNIIQNDTNGISPAHNSSNLSIGLDNLANGWHVSLYIDNLFDQATYSYVNTSDNDNADLFGNARDHNVRSLAQPRTTWLTIEKDF</sequence>
<evidence type="ECO:0000259" key="10">
    <source>
        <dbReference type="Pfam" id="PF00593"/>
    </source>
</evidence>
<dbReference type="InterPro" id="IPR000531">
    <property type="entry name" value="Beta-barrel_TonB"/>
</dbReference>
<dbReference type="PANTHER" id="PTHR32552:SF81">
    <property type="entry name" value="TONB-DEPENDENT OUTER MEMBRANE RECEPTOR"/>
    <property type="match status" value="1"/>
</dbReference>
<evidence type="ECO:0008006" key="13">
    <source>
        <dbReference type="Google" id="ProtNLM"/>
    </source>
</evidence>
<keyword evidence="7" id="KW-0798">TonB box</keyword>
<dbReference type="InterPro" id="IPR039426">
    <property type="entry name" value="TonB-dep_rcpt-like"/>
</dbReference>
<evidence type="ECO:0000256" key="1">
    <source>
        <dbReference type="ARBA" id="ARBA00004571"/>
    </source>
</evidence>
<dbReference type="InterPro" id="IPR012910">
    <property type="entry name" value="Plug_dom"/>
</dbReference>
<keyword evidence="5" id="KW-0408">Iron</keyword>